<proteinExistence type="predicted"/>
<comment type="caution">
    <text evidence="1">The sequence shown here is derived from an EMBL/GenBank/DDBJ whole genome shotgun (WGS) entry which is preliminary data.</text>
</comment>
<protein>
    <submittedName>
        <fullName evidence="1">10839_t:CDS:1</fullName>
    </submittedName>
</protein>
<dbReference type="AlphaFoldDB" id="A0A9N9ICI3"/>
<dbReference type="Proteomes" id="UP000789570">
    <property type="component" value="Unassembled WGS sequence"/>
</dbReference>
<sequence>LEIQYNNKIRAEELLYRYRYITNKEIESEDLEDIFDGNLYKDLLEKDLFNDQRDVAFS</sequence>
<gene>
    <name evidence="1" type="ORF">FCALED_LOCUS14919</name>
</gene>
<evidence type="ECO:0000313" key="2">
    <source>
        <dbReference type="Proteomes" id="UP000789570"/>
    </source>
</evidence>
<name>A0A9N9ICI3_9GLOM</name>
<feature type="non-terminal residue" evidence="1">
    <location>
        <position position="58"/>
    </location>
</feature>
<keyword evidence="2" id="KW-1185">Reference proteome</keyword>
<evidence type="ECO:0000313" key="1">
    <source>
        <dbReference type="EMBL" id="CAG8729940.1"/>
    </source>
</evidence>
<dbReference type="EMBL" id="CAJVPQ010012029">
    <property type="protein sequence ID" value="CAG8729940.1"/>
    <property type="molecule type" value="Genomic_DNA"/>
</dbReference>
<accession>A0A9N9ICI3</accession>
<organism evidence="1 2">
    <name type="scientific">Funneliformis caledonium</name>
    <dbReference type="NCBI Taxonomy" id="1117310"/>
    <lineage>
        <taxon>Eukaryota</taxon>
        <taxon>Fungi</taxon>
        <taxon>Fungi incertae sedis</taxon>
        <taxon>Mucoromycota</taxon>
        <taxon>Glomeromycotina</taxon>
        <taxon>Glomeromycetes</taxon>
        <taxon>Glomerales</taxon>
        <taxon>Glomeraceae</taxon>
        <taxon>Funneliformis</taxon>
    </lineage>
</organism>
<feature type="non-terminal residue" evidence="1">
    <location>
        <position position="1"/>
    </location>
</feature>
<dbReference type="OrthoDB" id="2389915at2759"/>
<reference evidence="1" key="1">
    <citation type="submission" date="2021-06" db="EMBL/GenBank/DDBJ databases">
        <authorList>
            <person name="Kallberg Y."/>
            <person name="Tangrot J."/>
            <person name="Rosling A."/>
        </authorList>
    </citation>
    <scope>NUCLEOTIDE SEQUENCE</scope>
    <source>
        <strain evidence="1">UK204</strain>
    </source>
</reference>